<evidence type="ECO:0000256" key="15">
    <source>
        <dbReference type="ARBA" id="ARBA00039397"/>
    </source>
</evidence>
<dbReference type="InterPro" id="IPR040162">
    <property type="entry name" value="MGST1-like"/>
</dbReference>
<comment type="subunit">
    <text evidence="14">Homotrimer; The trimer binds only one molecule of glutathione.</text>
</comment>
<dbReference type="PANTHER" id="PTHR10689:SF6">
    <property type="entry name" value="MICROSOMAL GLUTATHIONE S-TRANSFERASE 1"/>
    <property type="match status" value="1"/>
</dbReference>
<keyword evidence="8" id="KW-1000">Mitochondrion outer membrane</keyword>
<evidence type="ECO:0000313" key="19">
    <source>
        <dbReference type="Proteomes" id="UP000794436"/>
    </source>
</evidence>
<comment type="similarity">
    <text evidence="4">Belongs to the MAPEG family.</text>
</comment>
<dbReference type="GO" id="GO:0005789">
    <property type="term" value="C:endoplasmic reticulum membrane"/>
    <property type="evidence" value="ECO:0007669"/>
    <property type="project" value="UniProtKB-SubCell"/>
</dbReference>
<keyword evidence="11" id="KW-0007">Acetylation</keyword>
<evidence type="ECO:0000313" key="18">
    <source>
        <dbReference type="EMBL" id="TMW68915.1"/>
    </source>
</evidence>
<dbReference type="PANTHER" id="PTHR10689">
    <property type="entry name" value="MICROSOMAL GLUTATHIONE S-TRANSFERASE 1"/>
    <property type="match status" value="1"/>
</dbReference>
<dbReference type="OrthoDB" id="193139at2759"/>
<evidence type="ECO:0000256" key="2">
    <source>
        <dbReference type="ARBA" id="ARBA00004294"/>
    </source>
</evidence>
<name>A0A8K1CUI3_PYTOL</name>
<evidence type="ECO:0000256" key="17">
    <source>
        <dbReference type="SAM" id="Phobius"/>
    </source>
</evidence>
<evidence type="ECO:0000256" key="11">
    <source>
        <dbReference type="ARBA" id="ARBA00022990"/>
    </source>
</evidence>
<keyword evidence="9" id="KW-0256">Endoplasmic reticulum</keyword>
<organism evidence="18 19">
    <name type="scientific">Pythium oligandrum</name>
    <name type="common">Mycoparasitic fungus</name>
    <dbReference type="NCBI Taxonomy" id="41045"/>
    <lineage>
        <taxon>Eukaryota</taxon>
        <taxon>Sar</taxon>
        <taxon>Stramenopiles</taxon>
        <taxon>Oomycota</taxon>
        <taxon>Peronosporomycetes</taxon>
        <taxon>Pythiales</taxon>
        <taxon>Pythiaceae</taxon>
        <taxon>Pythium</taxon>
    </lineage>
</organism>
<feature type="transmembrane region" description="Helical" evidence="17">
    <location>
        <begin position="80"/>
        <end position="100"/>
    </location>
</feature>
<evidence type="ECO:0000256" key="3">
    <source>
        <dbReference type="ARBA" id="ARBA00004477"/>
    </source>
</evidence>
<dbReference type="GO" id="GO:0005741">
    <property type="term" value="C:mitochondrial outer membrane"/>
    <property type="evidence" value="ECO:0007669"/>
    <property type="project" value="UniProtKB-SubCell"/>
</dbReference>
<dbReference type="SUPFAM" id="SSF161084">
    <property type="entry name" value="MAPEG domain-like"/>
    <property type="match status" value="1"/>
</dbReference>
<sequence length="158" mass="17475">MVASLHVRVYTACAAVLYAKFLVVLVLQSNASFDSDSRPPEDIVLGGAKGKPVPNYGLNADEKDGMVLKAREVEHRWRRIVANDLESIPFALLVFAGSVLAQTNEAVFATTMITYTIARCLHSYTYAKQMQPIRANVWFLSTFMILVAMIQAVVAAFF</sequence>
<proteinExistence type="inferred from homology"/>
<evidence type="ECO:0000256" key="6">
    <source>
        <dbReference type="ARBA" id="ARBA00022679"/>
    </source>
</evidence>
<comment type="function">
    <text evidence="1">Conjugation of reduced glutathione to a wide number of exogenous and endogenous hydrophobic electrophiles.</text>
</comment>
<accession>A0A8K1CUI3</accession>
<comment type="subcellular location">
    <subcellularLocation>
        <location evidence="3">Endoplasmic reticulum membrane</location>
        <topology evidence="3">Multi-pass membrane protein</topology>
    </subcellularLocation>
    <subcellularLocation>
        <location evidence="2">Mitochondrion outer membrane</location>
    </subcellularLocation>
</comment>
<dbReference type="Proteomes" id="UP000794436">
    <property type="component" value="Unassembled WGS sequence"/>
</dbReference>
<feature type="transmembrane region" description="Helical" evidence="17">
    <location>
        <begin position="137"/>
        <end position="157"/>
    </location>
</feature>
<comment type="caution">
    <text evidence="18">The sequence shown here is derived from an EMBL/GenBank/DDBJ whole genome shotgun (WGS) entry which is preliminary data.</text>
</comment>
<protein>
    <recommendedName>
        <fullName evidence="15">Microsomal glutathione S-transferase 1</fullName>
        <ecNumber evidence="5">2.5.1.18</ecNumber>
    </recommendedName>
</protein>
<dbReference type="Gene3D" id="1.20.120.550">
    <property type="entry name" value="Membrane associated eicosanoid/glutathione metabolism-like domain"/>
    <property type="match status" value="1"/>
</dbReference>
<keyword evidence="13 17" id="KW-0472">Membrane</keyword>
<evidence type="ECO:0000256" key="8">
    <source>
        <dbReference type="ARBA" id="ARBA00022787"/>
    </source>
</evidence>
<keyword evidence="7 17" id="KW-0812">Transmembrane</keyword>
<dbReference type="InterPro" id="IPR001129">
    <property type="entry name" value="Membr-assoc_MAPEG"/>
</dbReference>
<evidence type="ECO:0000256" key="5">
    <source>
        <dbReference type="ARBA" id="ARBA00012452"/>
    </source>
</evidence>
<comment type="catalytic activity">
    <reaction evidence="16">
        <text>RX + glutathione = an S-substituted glutathione + a halide anion + H(+)</text>
        <dbReference type="Rhea" id="RHEA:16437"/>
        <dbReference type="ChEBI" id="CHEBI:15378"/>
        <dbReference type="ChEBI" id="CHEBI:16042"/>
        <dbReference type="ChEBI" id="CHEBI:17792"/>
        <dbReference type="ChEBI" id="CHEBI:57925"/>
        <dbReference type="ChEBI" id="CHEBI:90779"/>
        <dbReference type="EC" id="2.5.1.18"/>
    </reaction>
    <physiologicalReaction direction="left-to-right" evidence="16">
        <dbReference type="Rhea" id="RHEA:16438"/>
    </physiologicalReaction>
</comment>
<dbReference type="EMBL" id="SPLM01000001">
    <property type="protein sequence ID" value="TMW68915.1"/>
    <property type="molecule type" value="Genomic_DNA"/>
</dbReference>
<dbReference type="AlphaFoldDB" id="A0A8K1CUI3"/>
<keyword evidence="19" id="KW-1185">Reference proteome</keyword>
<keyword evidence="10 17" id="KW-1133">Transmembrane helix</keyword>
<dbReference type="GO" id="GO:0004364">
    <property type="term" value="F:glutathione transferase activity"/>
    <property type="evidence" value="ECO:0007669"/>
    <property type="project" value="UniProtKB-EC"/>
</dbReference>
<evidence type="ECO:0000256" key="12">
    <source>
        <dbReference type="ARBA" id="ARBA00023128"/>
    </source>
</evidence>
<keyword evidence="12" id="KW-0496">Mitochondrion</keyword>
<evidence type="ECO:0000256" key="10">
    <source>
        <dbReference type="ARBA" id="ARBA00022989"/>
    </source>
</evidence>
<dbReference type="EC" id="2.5.1.18" evidence="5"/>
<evidence type="ECO:0000256" key="1">
    <source>
        <dbReference type="ARBA" id="ARBA00003701"/>
    </source>
</evidence>
<evidence type="ECO:0000256" key="7">
    <source>
        <dbReference type="ARBA" id="ARBA00022692"/>
    </source>
</evidence>
<reference evidence="18" key="1">
    <citation type="submission" date="2019-03" db="EMBL/GenBank/DDBJ databases">
        <title>Long read genome sequence of the mycoparasitic Pythium oligandrum ATCC 38472 isolated from sugarbeet rhizosphere.</title>
        <authorList>
            <person name="Gaulin E."/>
        </authorList>
    </citation>
    <scope>NUCLEOTIDE SEQUENCE</scope>
    <source>
        <strain evidence="18">ATCC 38472_TT</strain>
    </source>
</reference>
<dbReference type="InterPro" id="IPR023352">
    <property type="entry name" value="MAPEG-like_dom_sf"/>
</dbReference>
<gene>
    <name evidence="18" type="ORF">Poli38472_001071</name>
</gene>
<evidence type="ECO:0000256" key="13">
    <source>
        <dbReference type="ARBA" id="ARBA00023136"/>
    </source>
</evidence>
<evidence type="ECO:0000256" key="9">
    <source>
        <dbReference type="ARBA" id="ARBA00022824"/>
    </source>
</evidence>
<dbReference type="FunFam" id="1.20.120.550:FF:000005">
    <property type="entry name" value="Inorganic phosphate transporter 1-6"/>
    <property type="match status" value="1"/>
</dbReference>
<evidence type="ECO:0000256" key="4">
    <source>
        <dbReference type="ARBA" id="ARBA00010459"/>
    </source>
</evidence>
<feature type="transmembrane region" description="Helical" evidence="17">
    <location>
        <begin position="6"/>
        <end position="27"/>
    </location>
</feature>
<dbReference type="Pfam" id="PF01124">
    <property type="entry name" value="MAPEG"/>
    <property type="match status" value="1"/>
</dbReference>
<evidence type="ECO:0000256" key="16">
    <source>
        <dbReference type="ARBA" id="ARBA00049385"/>
    </source>
</evidence>
<evidence type="ECO:0000256" key="14">
    <source>
        <dbReference type="ARBA" id="ARBA00038540"/>
    </source>
</evidence>
<keyword evidence="6" id="KW-0808">Transferase</keyword>